<organism evidence="1 2">
    <name type="scientific">Pseudopithomyces chartarum</name>
    <dbReference type="NCBI Taxonomy" id="1892770"/>
    <lineage>
        <taxon>Eukaryota</taxon>
        <taxon>Fungi</taxon>
        <taxon>Dikarya</taxon>
        <taxon>Ascomycota</taxon>
        <taxon>Pezizomycotina</taxon>
        <taxon>Dothideomycetes</taxon>
        <taxon>Pleosporomycetidae</taxon>
        <taxon>Pleosporales</taxon>
        <taxon>Massarineae</taxon>
        <taxon>Didymosphaeriaceae</taxon>
        <taxon>Pseudopithomyces</taxon>
    </lineage>
</organism>
<sequence length="384" mass="43621">MQAHVMQGGYDSDYNQLNSSDHTFVKTSKLGTVNSPGILIGTYGDKPDNLYELWGFLCQDKIVFIRNKSPPGEKFVLEDWSEAPIDQLPKFLVGRFVSFNLPSEQSRDGDRETTRQMEAMIKCLLLKSGHVSKVADASFLHDLKNVCKRMVRPTYRLKDFEVHGQNRFGDAYELVRGLLGHPLKYSVKEQKVTFSDGDIKKILCVRMGSDRFEKRGNEVWVASVQGAFHLFHKKVIRMSEDIVQVPTDMRKGPLGLDQLAVSIRHVKEPMIKRVLGEQRLAAFIGYIYLLSGKLEEIQGKANLLDRFEEACKEVLKDEVKRTKNADSKNKEVEDAVNSIRNDILCKAERMNKTVDAGIIDPTRKGFEEIQSYLADIVEGLTTDE</sequence>
<dbReference type="EMBL" id="WVTA01000013">
    <property type="protein sequence ID" value="KAK3202667.1"/>
    <property type="molecule type" value="Genomic_DNA"/>
</dbReference>
<proteinExistence type="predicted"/>
<reference evidence="1 2" key="1">
    <citation type="submission" date="2021-02" db="EMBL/GenBank/DDBJ databases">
        <title>Genome assembly of Pseudopithomyces chartarum.</title>
        <authorList>
            <person name="Jauregui R."/>
            <person name="Singh J."/>
            <person name="Voisey C."/>
        </authorList>
    </citation>
    <scope>NUCLEOTIDE SEQUENCE [LARGE SCALE GENOMIC DNA]</scope>
    <source>
        <strain evidence="1 2">AGR01</strain>
    </source>
</reference>
<evidence type="ECO:0000313" key="2">
    <source>
        <dbReference type="Proteomes" id="UP001280581"/>
    </source>
</evidence>
<dbReference type="AlphaFoldDB" id="A0AAN6LR13"/>
<protein>
    <submittedName>
        <fullName evidence="1">Uncharacterized protein</fullName>
    </submittedName>
</protein>
<comment type="caution">
    <text evidence="1">The sequence shown here is derived from an EMBL/GenBank/DDBJ whole genome shotgun (WGS) entry which is preliminary data.</text>
</comment>
<evidence type="ECO:0000313" key="1">
    <source>
        <dbReference type="EMBL" id="KAK3202667.1"/>
    </source>
</evidence>
<name>A0AAN6LR13_9PLEO</name>
<dbReference type="Proteomes" id="UP001280581">
    <property type="component" value="Unassembled WGS sequence"/>
</dbReference>
<accession>A0AAN6LR13</accession>
<keyword evidence="2" id="KW-1185">Reference proteome</keyword>
<gene>
    <name evidence="1" type="ORF">GRF29_154g359391</name>
</gene>